<accession>A0A245ZG80</accession>
<dbReference type="PANTHER" id="PTHR43179">
    <property type="entry name" value="RHAMNOSYLTRANSFERASE WBBL"/>
    <property type="match status" value="1"/>
</dbReference>
<sequence length="1159" mass="125252">MDGPIIVPRNQERVIDLPLPPPLRARLASMTQRSTLLIAYVTESGEQITAATHDFDPRKGPLDRLRKRLAAPPGVSFLRLTLQDEPEGQAIDLPAASPDLADFARGTIAVSDLPERVAPGETTQLRLTIRNDSAYRWQAGPTGVAVRVDLAGEVLVTPLPAAIEPGSEATIAIALPVPETPGDCQLLCSLVLAPTLPFARGRAFKPARARLRVATDDRDLERSSDPHCRISIVPPPTPYLPGEPIVLQVQVTNLGAIRIEAADPGGIRLRARWRRLPRTEGPIRDPVTVLLPYPLEPATTCTIALDATVPGAPGDYHVDVIAERIGAGARLTEEQCDSPPATVTVADPLTLEKAAERAMRQSATHADTHAARVAYQDWVKHCDTFIDAADCASATGLASWPAHPSIDVILPHDIPQAIADQARVWLRGQAYHAWQLRLSGKPVTDAADIVLHWDPRAGQLAQHALVFLAGAFVHDPGCALVYADHDQHDENGRHSRVFLPAPDPFFARAQPQVATIAAARTSALLAAGISPDDPAGAGQLLLSLPVSAITHVPQVLFHAVASPPGVSSPRIIDDGTWRCMKMHDAPGYAVHAIAPAPLPRVTLVVPTRDRLDLLAACIGSILGRTDYPNFDIVVIDNGSEEPETAAYLRWLEVEGIARIMRDDGPFNWSRLNNRAAALTDGELLCFMNNDTEVTSERWLRELVALACQPEVGVAGPTLWFPNGTMQHVGVVFSARGSPLHPFRAAPRGTAPFYLRSLRTQPAVTGACLVVRRAVFESVGGFAECFPLGFNDVDFCMRVKEALDLPSVCTPAAELLHKESASRGRLRSDSDHARFLHDLALFEGRHLEAALADRWASTVAHDARRSAPLTMVTRTAPGARAAARRYRRMAAPRITFIHIPKTAGTAIRRVLERTLPDRAVLSIGARAVVEGHQGDPGTISRLAPMLRQAEILISHVGHGFGKAVGWPCRYATVLRAPRERVRSHAGFLIAPPNAPLRDTPLADWSIARLLRKGIIPGNLMLAKILGAPPEQVGWSAIDGRFPRYAGFGLPAALWHGDMGALAALPDIAPDRDEAKVQAALAVIERDFVFVGLQERLDEHLRLFGGIIDVPDIGAVPHINTARAADRVLSEEDLAAIDTYNALDQQLYDAIAARPGGLFIK</sequence>
<dbReference type="EMBL" id="NBBI01000005">
    <property type="protein sequence ID" value="OWK28734.1"/>
    <property type="molecule type" value="Genomic_DNA"/>
</dbReference>
<dbReference type="Gene3D" id="3.40.50.300">
    <property type="entry name" value="P-loop containing nucleotide triphosphate hydrolases"/>
    <property type="match status" value="1"/>
</dbReference>
<organism evidence="2 3">
    <name type="scientific">Sphingomonas dokdonensis</name>
    <dbReference type="NCBI Taxonomy" id="344880"/>
    <lineage>
        <taxon>Bacteria</taxon>
        <taxon>Pseudomonadati</taxon>
        <taxon>Pseudomonadota</taxon>
        <taxon>Alphaproteobacteria</taxon>
        <taxon>Sphingomonadales</taxon>
        <taxon>Sphingomonadaceae</taxon>
        <taxon>Sphingomonas</taxon>
    </lineage>
</organism>
<dbReference type="SUPFAM" id="SSF53448">
    <property type="entry name" value="Nucleotide-diphospho-sugar transferases"/>
    <property type="match status" value="1"/>
</dbReference>
<proteinExistence type="predicted"/>
<dbReference type="InterPro" id="IPR027417">
    <property type="entry name" value="P-loop_NTPase"/>
</dbReference>
<dbReference type="Gene3D" id="2.60.40.10">
    <property type="entry name" value="Immunoglobulins"/>
    <property type="match status" value="1"/>
</dbReference>
<dbReference type="Pfam" id="PF00535">
    <property type="entry name" value="Glycos_transf_2"/>
    <property type="match status" value="1"/>
</dbReference>
<evidence type="ECO:0000259" key="1">
    <source>
        <dbReference type="Pfam" id="PF00535"/>
    </source>
</evidence>
<dbReference type="PANTHER" id="PTHR43179:SF7">
    <property type="entry name" value="RHAMNOSYLTRANSFERASE WBBL"/>
    <property type="match status" value="1"/>
</dbReference>
<dbReference type="AlphaFoldDB" id="A0A245ZG80"/>
<feature type="domain" description="Glycosyltransferase 2-like" evidence="1">
    <location>
        <begin position="603"/>
        <end position="723"/>
    </location>
</feature>
<keyword evidence="2" id="KW-0328">Glycosyltransferase</keyword>
<keyword evidence="2" id="KW-0808">Transferase</keyword>
<name>A0A245ZG80_9SPHN</name>
<evidence type="ECO:0000313" key="3">
    <source>
        <dbReference type="Proteomes" id="UP000197290"/>
    </source>
</evidence>
<protein>
    <submittedName>
        <fullName evidence="2">N-acetylglucosaminyl-diphospho-decaprenol L-rhamnosyltransferase</fullName>
        <ecNumber evidence="2">2.4.1.289</ecNumber>
    </submittedName>
</protein>
<dbReference type="InterPro" id="IPR029044">
    <property type="entry name" value="Nucleotide-diphossugar_trans"/>
</dbReference>
<reference evidence="2 3" key="1">
    <citation type="submission" date="2017-03" db="EMBL/GenBank/DDBJ databases">
        <title>Genome sequence of Sphingomonas dokdonensis DSM 21029.</title>
        <authorList>
            <person name="Poehlein A."/>
            <person name="Wuebbeler J.H."/>
            <person name="Steinbuechel A."/>
            <person name="Daniel R."/>
        </authorList>
    </citation>
    <scope>NUCLEOTIDE SEQUENCE [LARGE SCALE GENOMIC DNA]</scope>
    <source>
        <strain evidence="2 3">DSM 21029</strain>
    </source>
</reference>
<evidence type="ECO:0000313" key="2">
    <source>
        <dbReference type="EMBL" id="OWK28734.1"/>
    </source>
</evidence>
<comment type="caution">
    <text evidence="2">The sequence shown here is derived from an EMBL/GenBank/DDBJ whole genome shotgun (WGS) entry which is preliminary data.</text>
</comment>
<dbReference type="GO" id="GO:0102096">
    <property type="term" value="F:decaprenyl-N-acetyl-alpha-D-glucosaminyl-pyrophosphate:dTDP-alpha-L-rhamnose rhamnosyltransferase activity"/>
    <property type="evidence" value="ECO:0007669"/>
    <property type="project" value="UniProtKB-EC"/>
</dbReference>
<dbReference type="InterPro" id="IPR013783">
    <property type="entry name" value="Ig-like_fold"/>
</dbReference>
<dbReference type="CDD" id="cd04186">
    <property type="entry name" value="GT_2_like_c"/>
    <property type="match status" value="1"/>
</dbReference>
<dbReference type="InterPro" id="IPR001173">
    <property type="entry name" value="Glyco_trans_2-like"/>
</dbReference>
<dbReference type="Gene3D" id="3.90.550.10">
    <property type="entry name" value="Spore Coat Polysaccharide Biosynthesis Protein SpsA, Chain A"/>
    <property type="match status" value="1"/>
</dbReference>
<dbReference type="Proteomes" id="UP000197290">
    <property type="component" value="Unassembled WGS sequence"/>
</dbReference>
<gene>
    <name evidence="2" type="primary">wbbL_4</name>
    <name evidence="2" type="ORF">SPDO_25670</name>
</gene>
<keyword evidence="3" id="KW-1185">Reference proteome</keyword>
<dbReference type="EC" id="2.4.1.289" evidence="2"/>